<dbReference type="InterPro" id="IPR012902">
    <property type="entry name" value="N_methyl_site"/>
</dbReference>
<dbReference type="NCBIfam" id="TIGR02532">
    <property type="entry name" value="IV_pilin_GFxxxE"/>
    <property type="match status" value="1"/>
</dbReference>
<dbReference type="InterPro" id="IPR045584">
    <property type="entry name" value="Pilin-like"/>
</dbReference>
<dbReference type="Pfam" id="PF07963">
    <property type="entry name" value="N_methyl"/>
    <property type="match status" value="1"/>
</dbReference>
<name>A0A2P7PZ24_9FIRM</name>
<feature type="transmembrane region" description="Helical" evidence="1">
    <location>
        <begin position="46"/>
        <end position="67"/>
    </location>
</feature>
<evidence type="ECO:0008006" key="4">
    <source>
        <dbReference type="Google" id="ProtNLM"/>
    </source>
</evidence>
<organism evidence="2 3">
    <name type="scientific">Peptostreptococcus russellii</name>
    <dbReference type="NCBI Taxonomy" id="215200"/>
    <lineage>
        <taxon>Bacteria</taxon>
        <taxon>Bacillati</taxon>
        <taxon>Bacillota</taxon>
        <taxon>Clostridia</taxon>
        <taxon>Peptostreptococcales</taxon>
        <taxon>Peptostreptococcaceae</taxon>
        <taxon>Peptostreptococcus</taxon>
    </lineage>
</organism>
<dbReference type="RefSeq" id="WP_106777455.1">
    <property type="nucleotide sequence ID" value="NZ_JYGE01000007.1"/>
</dbReference>
<dbReference type="PROSITE" id="PS00409">
    <property type="entry name" value="PROKAR_NTER_METHYL"/>
    <property type="match status" value="1"/>
</dbReference>
<keyword evidence="1" id="KW-1133">Transmembrane helix</keyword>
<evidence type="ECO:0000313" key="3">
    <source>
        <dbReference type="Proteomes" id="UP000241434"/>
    </source>
</evidence>
<dbReference type="Gene3D" id="3.30.700.10">
    <property type="entry name" value="Glycoprotein, Type 4 Pilin"/>
    <property type="match status" value="1"/>
</dbReference>
<gene>
    <name evidence="2" type="ORF">UF10_08900</name>
</gene>
<evidence type="ECO:0000256" key="1">
    <source>
        <dbReference type="SAM" id="Phobius"/>
    </source>
</evidence>
<proteinExistence type="predicted"/>
<protein>
    <recommendedName>
        <fullName evidence="4">Type IV pilus assembly protein PilA</fullName>
    </recommendedName>
</protein>
<keyword evidence="1" id="KW-0812">Transmembrane</keyword>
<dbReference type="OrthoDB" id="1751751at2"/>
<accession>A0A2P7PZ24</accession>
<dbReference type="EMBL" id="JYGE01000007">
    <property type="protein sequence ID" value="PSJ30959.1"/>
    <property type="molecule type" value="Genomic_DNA"/>
</dbReference>
<comment type="caution">
    <text evidence="2">The sequence shown here is derived from an EMBL/GenBank/DDBJ whole genome shotgun (WGS) entry which is preliminary data.</text>
</comment>
<keyword evidence="1" id="KW-0472">Membrane</keyword>
<evidence type="ECO:0000313" key="2">
    <source>
        <dbReference type="EMBL" id="PSJ30959.1"/>
    </source>
</evidence>
<reference evidence="2" key="1">
    <citation type="thesis" date="2015" institute="Rutgers" country="The State University of New Jersey, 14 College Farm Rd., New Brunswick, NJ, USA">
        <title>Ammonia toxicity in bacteria and its implications for treatment of and resource recovery from highly nitrogenous organic wastes.</title>
        <authorList>
            <person name="Luther A.K."/>
        </authorList>
    </citation>
    <scope>NUCLEOTIDE SEQUENCE</scope>
    <source>
        <strain evidence="2">RT-10B</strain>
    </source>
</reference>
<dbReference type="AlphaFoldDB" id="A0A2P7PZ24"/>
<sequence length="165" mass="18476">MSKKIGKSNSKKDIKILDYNKVSERLGQKTEINNTLRSKCQRRKGFTLIEMIVVVTIIGILSGIVAIKYNGAQKMAKENTDYANASVIATAAYMSKENGDGAEVYKNVTQLKEKHYLNRVPKPQSEKKEEFSILEDAQEGGDILVKVGEKTFYPKPDKNKSSLND</sequence>
<dbReference type="Proteomes" id="UP000241434">
    <property type="component" value="Unassembled WGS sequence"/>
</dbReference>
<dbReference type="SUPFAM" id="SSF54523">
    <property type="entry name" value="Pili subunits"/>
    <property type="match status" value="1"/>
</dbReference>
<keyword evidence="3" id="KW-1185">Reference proteome</keyword>